<dbReference type="OrthoDB" id="3235026at2759"/>
<dbReference type="Gene3D" id="3.80.10.10">
    <property type="entry name" value="Ribonuclease Inhibitor"/>
    <property type="match status" value="1"/>
</dbReference>
<protein>
    <recommendedName>
        <fullName evidence="3">F-box domain-containing protein</fullName>
    </recommendedName>
</protein>
<evidence type="ECO:0008006" key="3">
    <source>
        <dbReference type="Google" id="ProtNLM"/>
    </source>
</evidence>
<keyword evidence="2" id="KW-1185">Reference proteome</keyword>
<accession>A0A0D7B186</accession>
<dbReference type="Proteomes" id="UP000054007">
    <property type="component" value="Unassembled WGS sequence"/>
</dbReference>
<gene>
    <name evidence="1" type="ORF">CYLTODRAFT_493511</name>
</gene>
<dbReference type="AlphaFoldDB" id="A0A0D7B186"/>
<proteinExistence type="predicted"/>
<reference evidence="1 2" key="1">
    <citation type="journal article" date="2015" name="Fungal Genet. Biol.">
        <title>Evolution of novel wood decay mechanisms in Agaricales revealed by the genome sequences of Fistulina hepatica and Cylindrobasidium torrendii.</title>
        <authorList>
            <person name="Floudas D."/>
            <person name="Held B.W."/>
            <person name="Riley R."/>
            <person name="Nagy L.G."/>
            <person name="Koehler G."/>
            <person name="Ransdell A.S."/>
            <person name="Younus H."/>
            <person name="Chow J."/>
            <person name="Chiniquy J."/>
            <person name="Lipzen A."/>
            <person name="Tritt A."/>
            <person name="Sun H."/>
            <person name="Haridas S."/>
            <person name="LaButti K."/>
            <person name="Ohm R.A."/>
            <person name="Kues U."/>
            <person name="Blanchette R.A."/>
            <person name="Grigoriev I.V."/>
            <person name="Minto R.E."/>
            <person name="Hibbett D.S."/>
        </authorList>
    </citation>
    <scope>NUCLEOTIDE SEQUENCE [LARGE SCALE GENOMIC DNA]</scope>
    <source>
        <strain evidence="1 2">FP15055 ss-10</strain>
    </source>
</reference>
<dbReference type="InterPro" id="IPR032675">
    <property type="entry name" value="LRR_dom_sf"/>
</dbReference>
<evidence type="ECO:0000313" key="1">
    <source>
        <dbReference type="EMBL" id="KIY63975.1"/>
    </source>
</evidence>
<sequence>MSWSILPLELKQAVVSELDNVYSLALADRASYAACVDALFRDVKLASLSALKSFLKNVPVAYFFQTKTLSVELDGGEACDLSPLLNAMPRLQVLEISSAGAILPSILNAALPSVHTVGLANIDPQGLRPLSERLVVSFCASLPSLANLKIAGVVRSQMHAPVCYFPVVRDDANIPAHPTFGADLALPNILRIPTLKNLEIRDTPLDDERWDTVPIACSVTNIELDSDDADRVLARVQKTVQHVSLGVTLPVRDECQCPSLTRLHTTPYFPPDAFLSTLITPTLSTAPITRLSAECFADDLPELCDAIGDFLVMRQKAPALCPKLEHVDVRVLHGEQTPIEEDALESMTRLIRLCMEHQLRCDSLKSMRRWPDGRIRANSV</sequence>
<name>A0A0D7B186_9AGAR</name>
<evidence type="ECO:0000313" key="2">
    <source>
        <dbReference type="Proteomes" id="UP000054007"/>
    </source>
</evidence>
<organism evidence="1 2">
    <name type="scientific">Cylindrobasidium torrendii FP15055 ss-10</name>
    <dbReference type="NCBI Taxonomy" id="1314674"/>
    <lineage>
        <taxon>Eukaryota</taxon>
        <taxon>Fungi</taxon>
        <taxon>Dikarya</taxon>
        <taxon>Basidiomycota</taxon>
        <taxon>Agaricomycotina</taxon>
        <taxon>Agaricomycetes</taxon>
        <taxon>Agaricomycetidae</taxon>
        <taxon>Agaricales</taxon>
        <taxon>Marasmiineae</taxon>
        <taxon>Physalacriaceae</taxon>
        <taxon>Cylindrobasidium</taxon>
    </lineage>
</organism>
<dbReference type="STRING" id="1314674.A0A0D7B186"/>
<dbReference type="EMBL" id="KN880661">
    <property type="protein sequence ID" value="KIY63975.1"/>
    <property type="molecule type" value="Genomic_DNA"/>
</dbReference>